<evidence type="ECO:0000313" key="2">
    <source>
        <dbReference type="EMBL" id="UUR09347.1"/>
    </source>
</evidence>
<dbReference type="EMBL" id="CP097253">
    <property type="protein sequence ID" value="UUR09347.1"/>
    <property type="molecule type" value="Genomic_DNA"/>
</dbReference>
<gene>
    <name evidence="2" type="ORF">M1K48_06970</name>
</gene>
<keyword evidence="3" id="KW-1185">Reference proteome</keyword>
<proteinExistence type="predicted"/>
<dbReference type="PANTHER" id="PTHR12463:SF1">
    <property type="entry name" value="2-OXOGLUTARATE AND FE-DEPENDENT OXYGENASE FAMILY PROTEIN"/>
    <property type="match status" value="1"/>
</dbReference>
<dbReference type="Gene3D" id="2.60.120.590">
    <property type="entry name" value="Alpha-ketoglutarate-dependent dioxygenase AlkB-like"/>
    <property type="match status" value="1"/>
</dbReference>
<organism evidence="2 3">
    <name type="scientific">Sphingomonas glaciei</name>
    <dbReference type="NCBI Taxonomy" id="2938948"/>
    <lineage>
        <taxon>Bacteria</taxon>
        <taxon>Pseudomonadati</taxon>
        <taxon>Pseudomonadota</taxon>
        <taxon>Alphaproteobacteria</taxon>
        <taxon>Sphingomonadales</taxon>
        <taxon>Sphingomonadaceae</taxon>
        <taxon>Sphingomonas</taxon>
    </lineage>
</organism>
<feature type="domain" description="Fe2OG dioxygenase" evidence="1">
    <location>
        <begin position="90"/>
        <end position="181"/>
    </location>
</feature>
<reference evidence="2 3" key="1">
    <citation type="submission" date="2022-05" db="EMBL/GenBank/DDBJ databases">
        <title>S8-45 Sphingomonas ultraviolaceadurans.</title>
        <authorList>
            <person name="Liu Y."/>
        </authorList>
    </citation>
    <scope>NUCLEOTIDE SEQUENCE [LARGE SCALE GENOMIC DNA]</scope>
    <source>
        <strain evidence="2 3">S8-45</strain>
    </source>
</reference>
<name>A0ABY5N1B5_9SPHN</name>
<dbReference type="InterPro" id="IPR005123">
    <property type="entry name" value="Oxoglu/Fe-dep_dioxygenase_dom"/>
</dbReference>
<accession>A0ABY5N1B5</accession>
<dbReference type="InterPro" id="IPR027450">
    <property type="entry name" value="AlkB-like"/>
</dbReference>
<dbReference type="SUPFAM" id="SSF51197">
    <property type="entry name" value="Clavaminate synthase-like"/>
    <property type="match status" value="1"/>
</dbReference>
<dbReference type="GO" id="GO:0051213">
    <property type="term" value="F:dioxygenase activity"/>
    <property type="evidence" value="ECO:0007669"/>
    <property type="project" value="UniProtKB-KW"/>
</dbReference>
<keyword evidence="2" id="KW-0223">Dioxygenase</keyword>
<sequence>MLFDQELIPGLVTRDELVTPVEEAELIAHITTLNLTPFRFQGFTGKRLTTSFGLAYDFEAGRITRAEPIPEWLDPLRRRAADFAGLPSGDLVQALVIRYNPGAGIGWHRDRPQFGQVVGISLGAPATLAFRQRTATGFKRVKLPLSPRSAYHLAGEARLTWEHGISAHDALRFSITFRSVGAHIDTAVTQAKG</sequence>
<dbReference type="PANTHER" id="PTHR12463">
    <property type="entry name" value="OXYGENASE-RELATED"/>
    <property type="match status" value="1"/>
</dbReference>
<evidence type="ECO:0000313" key="3">
    <source>
        <dbReference type="Proteomes" id="UP000831921"/>
    </source>
</evidence>
<dbReference type="Proteomes" id="UP000831921">
    <property type="component" value="Chromosome"/>
</dbReference>
<dbReference type="RefSeq" id="WP_249505114.1">
    <property type="nucleotide sequence ID" value="NZ_CP097253.1"/>
</dbReference>
<protein>
    <submittedName>
        <fullName evidence="2">Alpha-ketoglutarate-dependent dioxygenase AlkB</fullName>
    </submittedName>
</protein>
<dbReference type="InterPro" id="IPR037151">
    <property type="entry name" value="AlkB-like_sf"/>
</dbReference>
<dbReference type="Pfam" id="PF13532">
    <property type="entry name" value="2OG-FeII_Oxy_2"/>
    <property type="match status" value="1"/>
</dbReference>
<dbReference type="PROSITE" id="PS51471">
    <property type="entry name" value="FE2OG_OXY"/>
    <property type="match status" value="1"/>
</dbReference>
<evidence type="ECO:0000259" key="1">
    <source>
        <dbReference type="PROSITE" id="PS51471"/>
    </source>
</evidence>
<keyword evidence="2" id="KW-0560">Oxidoreductase</keyword>
<dbReference type="InterPro" id="IPR032857">
    <property type="entry name" value="ALKBH4"/>
</dbReference>